<dbReference type="AlphaFoldDB" id="A0AAU7QQX2"/>
<evidence type="ECO:0000256" key="1">
    <source>
        <dbReference type="ARBA" id="ARBA00022917"/>
    </source>
</evidence>
<dbReference type="InterPro" id="IPR020056">
    <property type="entry name" value="Rbsml_bL25/Gln-tRNA_synth_N"/>
</dbReference>
<keyword evidence="1" id="KW-0648">Protein biosynthesis</keyword>
<dbReference type="GO" id="GO:0006418">
    <property type="term" value="P:tRNA aminoacylation for protein translation"/>
    <property type="evidence" value="ECO:0007669"/>
    <property type="project" value="InterPro"/>
</dbReference>
<gene>
    <name evidence="4" type="ORF">ABNO52_00060</name>
</gene>
<proteinExistence type="predicted"/>
<dbReference type="GO" id="GO:0005737">
    <property type="term" value="C:cytoplasm"/>
    <property type="evidence" value="ECO:0007669"/>
    <property type="project" value="InterPro"/>
</dbReference>
<dbReference type="Pfam" id="PF03950">
    <property type="entry name" value="tRNA-synt_1c_C"/>
    <property type="match status" value="1"/>
</dbReference>
<evidence type="ECO:0000259" key="3">
    <source>
        <dbReference type="Pfam" id="PF03950"/>
    </source>
</evidence>
<dbReference type="SUPFAM" id="SSF50715">
    <property type="entry name" value="Ribosomal protein L25-like"/>
    <property type="match status" value="1"/>
</dbReference>
<dbReference type="Gene3D" id="2.40.240.10">
    <property type="entry name" value="Ribosomal Protein L25, Chain P"/>
    <property type="match status" value="1"/>
</dbReference>
<name>A0AAU7QQX2_9FLAO</name>
<dbReference type="EMBL" id="CP157893">
    <property type="protein sequence ID" value="XBT18197.1"/>
    <property type="molecule type" value="Genomic_DNA"/>
</dbReference>
<reference evidence="4" key="1">
    <citation type="submission" date="2024-06" db="EMBL/GenBank/DDBJ databases">
        <title>Diversity, functionality, and evolutionary history of bacterial symbionts in false click beetles (Coleoptera, Throscidae).</title>
        <authorList>
            <person name="Wierz J.C."/>
            <person name="Malm H."/>
            <person name="Kaltenpoth M."/>
            <person name="Engl T."/>
        </authorList>
    </citation>
    <scope>NUCLEOTIDE SEQUENCE</scope>
    <source>
        <strain evidence="4">Tser</strain>
    </source>
</reference>
<sequence>MCVTKPIKIIIINNKNKYIKYNIYPFYKKKIKYIKIYLKNKIFISEKDFIFFKKKNIYKLSFNRYIRLKNLGIIKIIKILYNYKLKKIITIYCKLYNNFKKKIKSTIQ</sequence>
<accession>A0AAU7QQX2</accession>
<protein>
    <recommendedName>
        <fullName evidence="2">50S ribosomal protein L25</fullName>
    </recommendedName>
</protein>
<evidence type="ECO:0000313" key="4">
    <source>
        <dbReference type="EMBL" id="XBT18197.1"/>
    </source>
</evidence>
<dbReference type="GO" id="GO:0004812">
    <property type="term" value="F:aminoacyl-tRNA ligase activity"/>
    <property type="evidence" value="ECO:0007669"/>
    <property type="project" value="InterPro"/>
</dbReference>
<dbReference type="InterPro" id="IPR011035">
    <property type="entry name" value="Ribosomal_bL25/Gln-tRNA_synth"/>
</dbReference>
<dbReference type="InterPro" id="IPR020059">
    <property type="entry name" value="Glu/Gln-tRNA-synth_Ib_codon-bd"/>
</dbReference>
<evidence type="ECO:0000256" key="2">
    <source>
        <dbReference type="ARBA" id="ARBA00035479"/>
    </source>
</evidence>
<dbReference type="GO" id="GO:0005524">
    <property type="term" value="F:ATP binding"/>
    <property type="evidence" value="ECO:0007669"/>
    <property type="project" value="InterPro"/>
</dbReference>
<feature type="domain" description="Glutamyl/glutaminyl-tRNA synthetase class Ib anti-codon binding" evidence="3">
    <location>
        <begin position="1"/>
        <end position="94"/>
    </location>
</feature>
<organism evidence="4">
    <name type="scientific">Candidatus Shikimatogenerans sp. Tser</name>
    <dbReference type="NCBI Taxonomy" id="3158568"/>
    <lineage>
        <taxon>Bacteria</taxon>
        <taxon>Pseudomonadati</taxon>
        <taxon>Bacteroidota</taxon>
        <taxon>Flavobacteriia</taxon>
        <taxon>Flavobacteriales</taxon>
        <taxon>Candidatus Shikimatogenerans</taxon>
    </lineage>
</organism>